<dbReference type="SUPFAM" id="SSF52518">
    <property type="entry name" value="Thiamin diphosphate-binding fold (THDP-binding)"/>
    <property type="match status" value="1"/>
</dbReference>
<evidence type="ECO:0000313" key="5">
    <source>
        <dbReference type="EMBL" id="HIS67071.1"/>
    </source>
</evidence>
<sequence>MVSQEKLRELRLFAADIRIAALRAIESIGVGHVGGSMSVCDLMACLYGGVMNLRPEEPRWEGRDRFIMSKGHAGPAMYAALALRGYFPKEELLTLNAPETRLPSHTDMNRTPGVDMTTGSLGQGFSSGLGIALGCKRKGLENYVYILLGDGECEEGQVWECAAFAPAHGLDNVIAFVDYNGLQLDGPVDEVGGVKDLSARFAAFGWHALDVADGNDPEQILRAIDAAKAEAGRPSMLILHTKKGKGCFFAEDVFNHNMPVTAELADEAVARLEAAKAAL</sequence>
<organism evidence="5 6">
    <name type="scientific">Candidatus Scatomorpha merdipullorum</name>
    <dbReference type="NCBI Taxonomy" id="2840927"/>
    <lineage>
        <taxon>Bacteria</taxon>
        <taxon>Bacillati</taxon>
        <taxon>Bacillota</taxon>
        <taxon>Clostridia</taxon>
        <taxon>Eubacteriales</taxon>
        <taxon>Candidatus Scatomorpha</taxon>
    </lineage>
</organism>
<accession>A0A9D1JV96</accession>
<dbReference type="Proteomes" id="UP000824001">
    <property type="component" value="Unassembled WGS sequence"/>
</dbReference>
<feature type="domain" description="Transketolase N-terminal" evidence="4">
    <location>
        <begin position="14"/>
        <end position="261"/>
    </location>
</feature>
<name>A0A9D1JV96_9FIRM</name>
<dbReference type="Pfam" id="PF00456">
    <property type="entry name" value="Transketolase_N"/>
    <property type="match status" value="1"/>
</dbReference>
<comment type="caution">
    <text evidence="5">The sequence shown here is derived from an EMBL/GenBank/DDBJ whole genome shotgun (WGS) entry which is preliminary data.</text>
</comment>
<reference evidence="5" key="1">
    <citation type="submission" date="2020-10" db="EMBL/GenBank/DDBJ databases">
        <authorList>
            <person name="Gilroy R."/>
        </authorList>
    </citation>
    <scope>NUCLEOTIDE SEQUENCE</scope>
    <source>
        <strain evidence="5">ChiHjej10B9-9673</strain>
    </source>
</reference>
<dbReference type="Gene3D" id="3.40.50.970">
    <property type="match status" value="1"/>
</dbReference>
<dbReference type="PANTHER" id="PTHR47514">
    <property type="entry name" value="TRANSKETOLASE N-TERMINAL SECTION-RELATED"/>
    <property type="match status" value="1"/>
</dbReference>
<evidence type="ECO:0000256" key="2">
    <source>
        <dbReference type="ARBA" id="ARBA00007131"/>
    </source>
</evidence>
<reference evidence="5" key="2">
    <citation type="journal article" date="2021" name="PeerJ">
        <title>Extensive microbial diversity within the chicken gut microbiome revealed by metagenomics and culture.</title>
        <authorList>
            <person name="Gilroy R."/>
            <person name="Ravi A."/>
            <person name="Getino M."/>
            <person name="Pursley I."/>
            <person name="Horton D.L."/>
            <person name="Alikhan N.F."/>
            <person name="Baker D."/>
            <person name="Gharbi K."/>
            <person name="Hall N."/>
            <person name="Watson M."/>
            <person name="Adriaenssens E.M."/>
            <person name="Foster-Nyarko E."/>
            <person name="Jarju S."/>
            <person name="Secka A."/>
            <person name="Antonio M."/>
            <person name="Oren A."/>
            <person name="Chaudhuri R.R."/>
            <person name="La Ragione R."/>
            <person name="Hildebrand F."/>
            <person name="Pallen M.J."/>
        </authorList>
    </citation>
    <scope>NUCLEOTIDE SEQUENCE</scope>
    <source>
        <strain evidence="5">ChiHjej10B9-9673</strain>
    </source>
</reference>
<comment type="similarity">
    <text evidence="2">Belongs to the transketolase family.</text>
</comment>
<proteinExistence type="inferred from homology"/>
<dbReference type="PANTHER" id="PTHR47514:SF1">
    <property type="entry name" value="TRANSKETOLASE N-TERMINAL SECTION-RELATED"/>
    <property type="match status" value="1"/>
</dbReference>
<evidence type="ECO:0000259" key="4">
    <source>
        <dbReference type="Pfam" id="PF00456"/>
    </source>
</evidence>
<evidence type="ECO:0000256" key="3">
    <source>
        <dbReference type="ARBA" id="ARBA00023052"/>
    </source>
</evidence>
<gene>
    <name evidence="5" type="ORF">IAC18_05850</name>
</gene>
<evidence type="ECO:0000256" key="1">
    <source>
        <dbReference type="ARBA" id="ARBA00001964"/>
    </source>
</evidence>
<comment type="cofactor">
    <cofactor evidence="1">
        <name>thiamine diphosphate</name>
        <dbReference type="ChEBI" id="CHEBI:58937"/>
    </cofactor>
</comment>
<dbReference type="CDD" id="cd02012">
    <property type="entry name" value="TPP_TK"/>
    <property type="match status" value="1"/>
</dbReference>
<keyword evidence="3" id="KW-0786">Thiamine pyrophosphate</keyword>
<dbReference type="AlphaFoldDB" id="A0A9D1JV96"/>
<dbReference type="InterPro" id="IPR029061">
    <property type="entry name" value="THDP-binding"/>
</dbReference>
<evidence type="ECO:0000313" key="6">
    <source>
        <dbReference type="Proteomes" id="UP000824001"/>
    </source>
</evidence>
<dbReference type="EMBL" id="DVJK01000161">
    <property type="protein sequence ID" value="HIS67071.1"/>
    <property type="molecule type" value="Genomic_DNA"/>
</dbReference>
<dbReference type="InterPro" id="IPR005474">
    <property type="entry name" value="Transketolase_N"/>
</dbReference>
<protein>
    <submittedName>
        <fullName evidence="5">Transketolase</fullName>
    </submittedName>
</protein>